<dbReference type="AlphaFoldDB" id="A0A1Y1XBJ8"/>
<protein>
    <submittedName>
        <fullName evidence="2">Uncharacterized protein</fullName>
    </submittedName>
</protein>
<accession>A0A1Y1XBJ8</accession>
<sequence length="310" mass="35658">MKMISGLILLFTLFIQVFGQQHASSCYKPESYSRYADKGAISILPESNMICSKNGLLMDLCEEMEIKLIELRSYPQIKYNSTVSITFYNEDESEFVSYEAETTTLVKGPSQFFHVPEDSLMSKVKKINIILPDEFCGRTLENDQEETLFFAFIGRLTQDDDPDYTPVINTDKEFAENEIDKACNTEVDSLPLNFLVPAEVRNSLYIDIQNIHTRKEDYMTKMGMGIKLFLKQKGQKDIDNECRGFLYTMAFNKCDIARAKYADYDNRFEAEFKPLPGYMTDLIKKLDPETLPKSLTTCIRDLKVVNSSED</sequence>
<proteinExistence type="predicted"/>
<keyword evidence="3" id="KW-1185">Reference proteome</keyword>
<reference evidence="2 3" key="2">
    <citation type="submission" date="2016-08" db="EMBL/GenBank/DDBJ databases">
        <title>Pervasive Adenine N6-methylation of Active Genes in Fungi.</title>
        <authorList>
            <consortium name="DOE Joint Genome Institute"/>
            <person name="Mondo S.J."/>
            <person name="Dannebaum R.O."/>
            <person name="Kuo R.C."/>
            <person name="Labutti K."/>
            <person name="Haridas S."/>
            <person name="Kuo A."/>
            <person name="Salamov A."/>
            <person name="Ahrendt S.R."/>
            <person name="Lipzen A."/>
            <person name="Sullivan W."/>
            <person name="Andreopoulos W.B."/>
            <person name="Clum A."/>
            <person name="Lindquist E."/>
            <person name="Daum C."/>
            <person name="Ramamoorthy G.K."/>
            <person name="Gryganskyi A."/>
            <person name="Culley D."/>
            <person name="Magnuson J.K."/>
            <person name="James T.Y."/>
            <person name="O'Malley M.A."/>
            <person name="Stajich J.E."/>
            <person name="Spatafora J.W."/>
            <person name="Visel A."/>
            <person name="Grigoriev I.V."/>
        </authorList>
    </citation>
    <scope>NUCLEOTIDE SEQUENCE [LARGE SCALE GENOMIC DNA]</scope>
    <source>
        <strain evidence="2 3">S4</strain>
    </source>
</reference>
<dbReference type="EMBL" id="MCFG01000080">
    <property type="protein sequence ID" value="ORX83095.1"/>
    <property type="molecule type" value="Genomic_DNA"/>
</dbReference>
<dbReference type="OrthoDB" id="2114107at2759"/>
<reference evidence="2 3" key="1">
    <citation type="submission" date="2016-08" db="EMBL/GenBank/DDBJ databases">
        <title>A Parts List for Fungal Cellulosomes Revealed by Comparative Genomics.</title>
        <authorList>
            <consortium name="DOE Joint Genome Institute"/>
            <person name="Haitjema C.H."/>
            <person name="Gilmore S.P."/>
            <person name="Henske J.K."/>
            <person name="Solomon K.V."/>
            <person name="De Groot R."/>
            <person name="Kuo A."/>
            <person name="Mondo S.J."/>
            <person name="Salamov A.A."/>
            <person name="Labutti K."/>
            <person name="Zhao Z."/>
            <person name="Chiniquy J."/>
            <person name="Barry K."/>
            <person name="Brewer H.M."/>
            <person name="Purvine S.O."/>
            <person name="Wright A.T."/>
            <person name="Boxma B."/>
            <person name="Van Alen T."/>
            <person name="Hackstein J.H."/>
            <person name="Baker S.E."/>
            <person name="Grigoriev I.V."/>
            <person name="O'Malley M.A."/>
        </authorList>
    </citation>
    <scope>NUCLEOTIDE SEQUENCE [LARGE SCALE GENOMIC DNA]</scope>
    <source>
        <strain evidence="2 3">S4</strain>
    </source>
</reference>
<keyword evidence="1" id="KW-0732">Signal</keyword>
<dbReference type="Proteomes" id="UP000193944">
    <property type="component" value="Unassembled WGS sequence"/>
</dbReference>
<evidence type="ECO:0000256" key="1">
    <source>
        <dbReference type="SAM" id="SignalP"/>
    </source>
</evidence>
<organism evidence="2 3">
    <name type="scientific">Anaeromyces robustus</name>
    <dbReference type="NCBI Taxonomy" id="1754192"/>
    <lineage>
        <taxon>Eukaryota</taxon>
        <taxon>Fungi</taxon>
        <taxon>Fungi incertae sedis</taxon>
        <taxon>Chytridiomycota</taxon>
        <taxon>Chytridiomycota incertae sedis</taxon>
        <taxon>Neocallimastigomycetes</taxon>
        <taxon>Neocallimastigales</taxon>
        <taxon>Neocallimastigaceae</taxon>
        <taxon>Anaeromyces</taxon>
    </lineage>
</organism>
<comment type="caution">
    <text evidence="2">The sequence shown here is derived from an EMBL/GenBank/DDBJ whole genome shotgun (WGS) entry which is preliminary data.</text>
</comment>
<evidence type="ECO:0000313" key="3">
    <source>
        <dbReference type="Proteomes" id="UP000193944"/>
    </source>
</evidence>
<feature type="signal peptide" evidence="1">
    <location>
        <begin position="1"/>
        <end position="19"/>
    </location>
</feature>
<feature type="chain" id="PRO_5012688733" evidence="1">
    <location>
        <begin position="20"/>
        <end position="310"/>
    </location>
</feature>
<evidence type="ECO:0000313" key="2">
    <source>
        <dbReference type="EMBL" id="ORX83095.1"/>
    </source>
</evidence>
<gene>
    <name evidence="2" type="ORF">BCR32DRAFT_243640</name>
</gene>
<name>A0A1Y1XBJ8_9FUNG</name>